<organism evidence="1 2">
    <name type="scientific">Ciona intestinalis</name>
    <name type="common">Transparent sea squirt</name>
    <name type="synonym">Ascidia intestinalis</name>
    <dbReference type="NCBI Taxonomy" id="7719"/>
    <lineage>
        <taxon>Eukaryota</taxon>
        <taxon>Metazoa</taxon>
        <taxon>Chordata</taxon>
        <taxon>Tunicata</taxon>
        <taxon>Ascidiacea</taxon>
        <taxon>Phlebobranchia</taxon>
        <taxon>Cionidae</taxon>
        <taxon>Ciona</taxon>
    </lineage>
</organism>
<keyword evidence="2" id="KW-1185">Reference proteome</keyword>
<dbReference type="AlphaFoldDB" id="F6TPU9"/>
<reference evidence="1" key="3">
    <citation type="submission" date="2025-09" db="UniProtKB">
        <authorList>
            <consortium name="Ensembl"/>
        </authorList>
    </citation>
    <scope>IDENTIFICATION</scope>
</reference>
<dbReference type="InParanoid" id="F6TPU9"/>
<proteinExistence type="predicted"/>
<evidence type="ECO:0000313" key="1">
    <source>
        <dbReference type="Ensembl" id="ENSCINP00000029518.2"/>
    </source>
</evidence>
<reference evidence="1" key="2">
    <citation type="submission" date="2025-08" db="UniProtKB">
        <authorList>
            <consortium name="Ensembl"/>
        </authorList>
    </citation>
    <scope>IDENTIFICATION</scope>
</reference>
<accession>F6TPU9</accession>
<dbReference type="Ensembl" id="ENSCINT00000029764.2">
    <property type="protein sequence ID" value="ENSCINP00000029518.2"/>
    <property type="gene ID" value="ENSCING00000017432.2"/>
</dbReference>
<sequence length="61" mass="6673">MKDLASTSQDQVVVDMAQADSSPRNNTAILVQQIPELGELRELMTSLNEKVDVIAETIQTS</sequence>
<name>F6TPU9_CIOIN</name>
<protein>
    <submittedName>
        <fullName evidence="1">Uncharacterized protein</fullName>
    </submittedName>
</protein>
<dbReference type="HOGENOM" id="CLU_2928566_0_0_1"/>
<reference evidence="2" key="1">
    <citation type="journal article" date="2002" name="Science">
        <title>The draft genome of Ciona intestinalis: insights into chordate and vertebrate origins.</title>
        <authorList>
            <person name="Dehal P."/>
            <person name="Satou Y."/>
            <person name="Campbell R.K."/>
            <person name="Chapman J."/>
            <person name="Degnan B."/>
            <person name="De Tomaso A."/>
            <person name="Davidson B."/>
            <person name="Di Gregorio A."/>
            <person name="Gelpke M."/>
            <person name="Goodstein D.M."/>
            <person name="Harafuji N."/>
            <person name="Hastings K.E."/>
            <person name="Ho I."/>
            <person name="Hotta K."/>
            <person name="Huang W."/>
            <person name="Kawashima T."/>
            <person name="Lemaire P."/>
            <person name="Martinez D."/>
            <person name="Meinertzhagen I.A."/>
            <person name="Necula S."/>
            <person name="Nonaka M."/>
            <person name="Putnam N."/>
            <person name="Rash S."/>
            <person name="Saiga H."/>
            <person name="Satake M."/>
            <person name="Terry A."/>
            <person name="Yamada L."/>
            <person name="Wang H.G."/>
            <person name="Awazu S."/>
            <person name="Azumi K."/>
            <person name="Boore J."/>
            <person name="Branno M."/>
            <person name="Chin-Bow S."/>
            <person name="DeSantis R."/>
            <person name="Doyle S."/>
            <person name="Francino P."/>
            <person name="Keys D.N."/>
            <person name="Haga S."/>
            <person name="Hayashi H."/>
            <person name="Hino K."/>
            <person name="Imai K.S."/>
            <person name="Inaba K."/>
            <person name="Kano S."/>
            <person name="Kobayashi K."/>
            <person name="Kobayashi M."/>
            <person name="Lee B.I."/>
            <person name="Makabe K.W."/>
            <person name="Manohar C."/>
            <person name="Matassi G."/>
            <person name="Medina M."/>
            <person name="Mochizuki Y."/>
            <person name="Mount S."/>
            <person name="Morishita T."/>
            <person name="Miura S."/>
            <person name="Nakayama A."/>
            <person name="Nishizaka S."/>
            <person name="Nomoto H."/>
            <person name="Ohta F."/>
            <person name="Oishi K."/>
            <person name="Rigoutsos I."/>
            <person name="Sano M."/>
            <person name="Sasaki A."/>
            <person name="Sasakura Y."/>
            <person name="Shoguchi E."/>
            <person name="Shin-i T."/>
            <person name="Spagnuolo A."/>
            <person name="Stainier D."/>
            <person name="Suzuki M.M."/>
            <person name="Tassy O."/>
            <person name="Takatori N."/>
            <person name="Tokuoka M."/>
            <person name="Yagi K."/>
            <person name="Yoshizaki F."/>
            <person name="Wada S."/>
            <person name="Zhang C."/>
            <person name="Hyatt P.D."/>
            <person name="Larimer F."/>
            <person name="Detter C."/>
            <person name="Doggett N."/>
            <person name="Glavina T."/>
            <person name="Hawkins T."/>
            <person name="Richardson P."/>
            <person name="Lucas S."/>
            <person name="Kohara Y."/>
            <person name="Levine M."/>
            <person name="Satoh N."/>
            <person name="Rokhsar D.S."/>
        </authorList>
    </citation>
    <scope>NUCLEOTIDE SEQUENCE [LARGE SCALE GENOMIC DNA]</scope>
</reference>
<evidence type="ECO:0000313" key="2">
    <source>
        <dbReference type="Proteomes" id="UP000008144"/>
    </source>
</evidence>
<dbReference type="Proteomes" id="UP000008144">
    <property type="component" value="Unassembled WGS sequence"/>
</dbReference>